<evidence type="ECO:0008006" key="5">
    <source>
        <dbReference type="Google" id="ProtNLM"/>
    </source>
</evidence>
<gene>
    <name evidence="3" type="ORF">CBOVIS_LOCUS474</name>
</gene>
<keyword evidence="2" id="KW-1133">Transmembrane helix</keyword>
<proteinExistence type="predicted"/>
<evidence type="ECO:0000256" key="1">
    <source>
        <dbReference type="SAM" id="MobiDB-lite"/>
    </source>
</evidence>
<feature type="region of interest" description="Disordered" evidence="1">
    <location>
        <begin position="532"/>
        <end position="560"/>
    </location>
</feature>
<dbReference type="Proteomes" id="UP000494206">
    <property type="component" value="Unassembled WGS sequence"/>
</dbReference>
<keyword evidence="4" id="KW-1185">Reference proteome</keyword>
<comment type="caution">
    <text evidence="3">The sequence shown here is derived from an EMBL/GenBank/DDBJ whole genome shotgun (WGS) entry which is preliminary data.</text>
</comment>
<evidence type="ECO:0000256" key="2">
    <source>
        <dbReference type="SAM" id="Phobius"/>
    </source>
</evidence>
<dbReference type="EMBL" id="CADEPM010000001">
    <property type="protein sequence ID" value="CAB3396997.1"/>
    <property type="molecule type" value="Genomic_DNA"/>
</dbReference>
<feature type="compositionally biased region" description="Acidic residues" evidence="1">
    <location>
        <begin position="256"/>
        <end position="272"/>
    </location>
</feature>
<feature type="region of interest" description="Disordered" evidence="1">
    <location>
        <begin position="226"/>
        <end position="276"/>
    </location>
</feature>
<dbReference type="AlphaFoldDB" id="A0A8S1EBK7"/>
<organism evidence="3 4">
    <name type="scientific">Caenorhabditis bovis</name>
    <dbReference type="NCBI Taxonomy" id="2654633"/>
    <lineage>
        <taxon>Eukaryota</taxon>
        <taxon>Metazoa</taxon>
        <taxon>Ecdysozoa</taxon>
        <taxon>Nematoda</taxon>
        <taxon>Chromadorea</taxon>
        <taxon>Rhabditida</taxon>
        <taxon>Rhabditina</taxon>
        <taxon>Rhabditomorpha</taxon>
        <taxon>Rhabditoidea</taxon>
        <taxon>Rhabditidae</taxon>
        <taxon>Peloderinae</taxon>
        <taxon>Caenorhabditis</taxon>
    </lineage>
</organism>
<dbReference type="OrthoDB" id="5805552at2759"/>
<feature type="transmembrane region" description="Helical" evidence="2">
    <location>
        <begin position="991"/>
        <end position="1010"/>
    </location>
</feature>
<evidence type="ECO:0000313" key="4">
    <source>
        <dbReference type="Proteomes" id="UP000494206"/>
    </source>
</evidence>
<name>A0A8S1EBK7_9PELO</name>
<keyword evidence="2" id="KW-0812">Transmembrane</keyword>
<accession>A0A8S1EBK7</accession>
<evidence type="ECO:0000313" key="3">
    <source>
        <dbReference type="EMBL" id="CAB3396997.1"/>
    </source>
</evidence>
<protein>
    <recommendedName>
        <fullName evidence="5">KASH domain-containing protein</fullName>
    </recommendedName>
</protein>
<feature type="compositionally biased region" description="Basic residues" evidence="1">
    <location>
        <begin position="542"/>
        <end position="554"/>
    </location>
</feature>
<keyword evidence="2" id="KW-0472">Membrane</keyword>
<sequence>MDSSEVEMPIIMGYQDSQLSSASNEEVDIFLENCSSLYNLILDSLHNLTSKTISCECLEEMTSTLEKSAKKILAEKPDVENSVLLRLNTICCAMEQLRIQHTARIMSGTESDASSSARSTSSSVAGEMRSWLHEMERKLELNDKRLRVESNLNKLLVDQQTLQLEIQREGQLLINRLESQLKNVKAANPTEDDRRRACVKGIRKRWHTIYLRSLSLQCKIEDLLNTQQSSDDSESDPELAGPPTKRARHLRSAESSSEDDDDDETDVDEPTVCDDNILPFAESEYESIMDVRTTVTSSASSSEESKMLKSTPKKWDSVQQDIGYSSGENSIHEALSTCAEHLLPERTSDMRRKRIECSPVKAFYRTVQLEDMSDLEVTKAINDDVDDEPNLSDSMYVNHDMTFSTTQKLTEYDEVMALLNDDRLPSDISMSESFNTKWSEIHGQRIHGRRLSRVSKEHLENVAKNSCDASSEDSSDAEAEKEHEEDLMSISFNSVSFDTSSPLKRQRSGRVLKSSNYILDNLDMDGSFCSTKSEMPPCKSRTTARRKLRGRRMPRSMSDGEQLGVVSSLHGLMTPSIRVSPPSTPLARSTTRLLRKLDAQLRANMDSDTAPEHSDAAQAYEWDEYNPPEKDDSMADLQAPQMSNISQELLTMDEDFAEHFGSPSALRIIEESKANLRVVKNALAESNMDTLQMSNFELIARTNLRQVEQTIKFQSSLQPSLIEVSTLHDLRAEWAELHETIRSPFSRIMYQVKKFASTLQEMSSLASLGDVVDIRTKEDVAKALDAVSLIERRLSCEREELRELVRSPAFKEVADDLTREFDCVSDGYDDAVGRIGKMANSLADVKSEWDKWNERQNDIRSAMVRIESHLKSGAFDNRQIAQEMELCQERMDSLETMCNYLTTSLSALQSENASSESPDFRAELSIYSNALAKLRDRFNEMTRVPSPIEIPQEPRHTKFSTSTTQTMRPRTTDSSTDAISTSAKRSSTSRLVQISLALSVLSALTAIFYYHVFGRPFGPHVTYVNGPPPV</sequence>
<feature type="compositionally biased region" description="Low complexity" evidence="1">
    <location>
        <begin position="960"/>
        <end position="983"/>
    </location>
</feature>
<reference evidence="3 4" key="1">
    <citation type="submission" date="2020-04" db="EMBL/GenBank/DDBJ databases">
        <authorList>
            <person name="Laetsch R D."/>
            <person name="Stevens L."/>
            <person name="Kumar S."/>
            <person name="Blaxter L. M."/>
        </authorList>
    </citation>
    <scope>NUCLEOTIDE SEQUENCE [LARGE SCALE GENOMIC DNA]</scope>
</reference>
<feature type="region of interest" description="Disordered" evidence="1">
    <location>
        <begin position="462"/>
        <end position="485"/>
    </location>
</feature>
<feature type="region of interest" description="Disordered" evidence="1">
    <location>
        <begin position="948"/>
        <end position="983"/>
    </location>
</feature>